<reference evidence="7 9" key="2">
    <citation type="journal article" date="2018" name="Syst. Appl. Microbiol.">
        <title>Flavobacterium circumlabens sp. nov. and Flavobacterium cupreum sp. nov., two psychrotrophic species isolated from Antarctic environmental samples.</title>
        <authorList>
            <person name="Kralova S."/>
            <person name="Busse H.J."/>
            <person name="Svec P."/>
            <person name="Maslanova I."/>
            <person name="Stankova E."/>
            <person name="Bartak M."/>
            <person name="Sedlacek I."/>
        </authorList>
    </citation>
    <scope>NUCLEOTIDE SEQUENCE [LARGE SCALE GENOMIC DNA]</scope>
    <source>
        <strain evidence="7 9">CCM 8828</strain>
    </source>
</reference>
<evidence type="ECO:0000256" key="4">
    <source>
        <dbReference type="SAM" id="SignalP"/>
    </source>
</evidence>
<gene>
    <name evidence="7" type="ORF">D0809_03780</name>
    <name evidence="6" type="ORF">EV142_101591</name>
</gene>
<keyword evidence="8" id="KW-1185">Reference proteome</keyword>
<evidence type="ECO:0000256" key="1">
    <source>
        <dbReference type="ARBA" id="ARBA00022614"/>
    </source>
</evidence>
<dbReference type="InterPro" id="IPR052574">
    <property type="entry name" value="CDIRP"/>
</dbReference>
<reference evidence="6 8" key="1">
    <citation type="journal article" date="2015" name="Stand. Genomic Sci.">
        <title>Genomic Encyclopedia of Bacterial and Archaeal Type Strains, Phase III: the genomes of soil and plant-associated and newly described type strains.</title>
        <authorList>
            <person name="Whitman W.B."/>
            <person name="Woyke T."/>
            <person name="Klenk H.P."/>
            <person name="Zhou Y."/>
            <person name="Lilburn T.G."/>
            <person name="Beck B.J."/>
            <person name="De Vos P."/>
            <person name="Vandamme P."/>
            <person name="Eisen J.A."/>
            <person name="Garrity G."/>
            <person name="Hugenholtz P."/>
            <person name="Kyrpides N.C."/>
        </authorList>
    </citation>
    <scope>NUCLEOTIDE SEQUENCE [LARGE SCALE GENOMIC DNA]</scope>
    <source>
        <strain evidence="6 8">P5626</strain>
    </source>
</reference>
<dbReference type="EMBL" id="SLWA01000001">
    <property type="protein sequence ID" value="TCN61008.1"/>
    <property type="molecule type" value="Genomic_DNA"/>
</dbReference>
<evidence type="ECO:0000259" key="5">
    <source>
        <dbReference type="Pfam" id="PF18962"/>
    </source>
</evidence>
<evidence type="ECO:0000313" key="7">
    <source>
        <dbReference type="EMBL" id="TEB46125.1"/>
    </source>
</evidence>
<organism evidence="7 9">
    <name type="scientific">Flavobacterium circumlabens</name>
    <dbReference type="NCBI Taxonomy" id="2133765"/>
    <lineage>
        <taxon>Bacteria</taxon>
        <taxon>Pseudomonadati</taxon>
        <taxon>Bacteroidota</taxon>
        <taxon>Flavobacteriia</taxon>
        <taxon>Flavobacteriales</taxon>
        <taxon>Flavobacteriaceae</taxon>
        <taxon>Flavobacterium</taxon>
    </lineage>
</organism>
<proteinExistence type="predicted"/>
<dbReference type="InterPro" id="IPR026444">
    <property type="entry name" value="Secre_tail"/>
</dbReference>
<reference evidence="6" key="3">
    <citation type="submission" date="2019-03" db="EMBL/GenBank/DDBJ databases">
        <authorList>
            <person name="Whitman W."/>
            <person name="Huntemann M."/>
            <person name="Clum A."/>
            <person name="Pillay M."/>
            <person name="Palaniappan K."/>
            <person name="Varghese N."/>
            <person name="Mikhailova N."/>
            <person name="Stamatis D."/>
            <person name="Reddy T."/>
            <person name="Daum C."/>
            <person name="Shapiro N."/>
            <person name="Ivanova N."/>
            <person name="Kyrpides N."/>
            <person name="Woyke T."/>
        </authorList>
    </citation>
    <scope>NUCLEOTIDE SEQUENCE</scope>
    <source>
        <strain evidence="6">P5626</strain>
    </source>
</reference>
<dbReference type="OrthoDB" id="3179827at2"/>
<evidence type="ECO:0000313" key="9">
    <source>
        <dbReference type="Proteomes" id="UP000298340"/>
    </source>
</evidence>
<feature type="domain" description="Secretion system C-terminal sorting" evidence="5">
    <location>
        <begin position="1279"/>
        <end position="1349"/>
    </location>
</feature>
<protein>
    <submittedName>
        <fullName evidence="6">Secreted protein (Por secretion system target)</fullName>
    </submittedName>
    <submittedName>
        <fullName evidence="7">T9SS C-terminal target domain-containing protein</fullName>
    </submittedName>
</protein>
<dbReference type="SMART" id="SM00364">
    <property type="entry name" value="LRR_BAC"/>
    <property type="match status" value="7"/>
</dbReference>
<evidence type="ECO:0000313" key="6">
    <source>
        <dbReference type="EMBL" id="TCN61008.1"/>
    </source>
</evidence>
<dbReference type="PANTHER" id="PTHR47566:SF1">
    <property type="entry name" value="PROTEIN NUD1"/>
    <property type="match status" value="1"/>
</dbReference>
<dbReference type="PANTHER" id="PTHR47566">
    <property type="match status" value="1"/>
</dbReference>
<name>A0A4Y7UI42_9FLAO</name>
<dbReference type="Proteomes" id="UP000298340">
    <property type="component" value="Unassembled WGS sequence"/>
</dbReference>
<feature type="chain" id="PRO_5043204708" evidence="4">
    <location>
        <begin position="19"/>
        <end position="1350"/>
    </location>
</feature>
<comment type="caution">
    <text evidence="7">The sequence shown here is derived from an EMBL/GenBank/DDBJ whole genome shotgun (WGS) entry which is preliminary data.</text>
</comment>
<dbReference type="SMART" id="SM00365">
    <property type="entry name" value="LRR_SD22"/>
    <property type="match status" value="12"/>
</dbReference>
<feature type="signal peptide" evidence="4">
    <location>
        <begin position="1"/>
        <end position="18"/>
    </location>
</feature>
<dbReference type="SUPFAM" id="SSF52058">
    <property type="entry name" value="L domain-like"/>
    <property type="match status" value="4"/>
</dbReference>
<evidence type="ECO:0000313" key="8">
    <source>
        <dbReference type="Proteomes" id="UP000295270"/>
    </source>
</evidence>
<keyword evidence="1" id="KW-0433">Leucine-rich repeat</keyword>
<sequence>MKTKLLLLLLLANFSIYAQYTAIPDANFENKLIALGIDSGTADGQVLTSKVSGVTSLDVSRNSIADLTGIQDFTSLTKLDCSGNTLTSINLSKNINLKILYIYSNQLASLDISNNTGLNELSAGSNQLTSIDFSKNTSLTLIGLSKNKLTGVDVSFLPSLITLSVERNNLQNINVTNNSTLKNLYVTLTGLTTLDISQNIALENLDCDGNALTTLDLSHNSLLRYLRCSSTKVTSLDLSSNPLLESIIVTDNLLTSLNVSNNPLIWEFWCQRNKLTTIDVSNVTALKTFVCSENLIETFDVRSNAKLSSLSCGQKTLKSVDVTQNPLLTFLSIDQSSQLTSVDISQNPLLNHIDSDNTGLTSIDLSHNLLLADISINSPVLKELDLSKNTALTSFRSNNGNALGSLNLKNGNNLKLQYLSFTSNASLDCVQVDDADYANANWSAFKPTKATFSTDCNTIPYTLIPDLNFEKKLISLGIDFGAPDGKVKTSRIENVTTLDVSWSSITDLTGIQDFKSLTYLNCYVNSITSLDLSHNTKLEELYAPSTLLTSLNVSNNISLTTLTCSNGKLTTVDISALTALKKLDIRNNALTALDVSGNTQLVNLYCGNNQLTALDLSANTSLKELIVDSNKLTVLNVSKNPELTLIDAKNNQLTTFDVSTNSKLVKLGLSNNLLTSLNLKNSNNTNLTLPDTNFKNNLSLKCIQVDDVAYSDANWATIKDVNAKYNLDCTAYTLIPDANFEQKLIDLGIDKDGKNGKVLTASIAVVKDLNVQFSEIADLTGIEDFTSLEFLNCQYNNLTSLNLSKNLNLIELYCHENLLTVLDVAVNSNLTTLQVNKNKIKSLDLSKNKKLVSLNASENDLNYLNLQNGNNTAFTSVVMLKNPKLTCILVDDTSYAITNWSTGKDISASFNVDCTPYTLIPDANFEQKLINLGIDTDGKNGKVKTASIASVTTLDISSSAIANLTGIQDFTSLKILNFSTNTVASYNPANNPLLTELRVAYNSLTSLDISKNPALLYIDFSNNNLSSLNLKNGQNTKLDWFSVNFTKNPSLSCIQVDDAAYSNDNWNGKLDKTSFFAVDCSSFTLIPDANFEQALIDLKIDIDGKNGKVLTSSIAVVKDLNVELNEIADLTGIEGFVSLEFLNCQFNDLTSLNLSKNLNLIELYCHGNLLTALDVAANKNLTTLQANKNKIKSLDISKNTSLVYINASENALETLNLKNGNNINFTTAFMFTNPALKCITVDNASFASTSGVFFKDATASYSNSCSLGLEDSVFNHAVVYPNPTKGEVTIDNVSLEKATVYNSLGQLVKSFTLDTADSSNTINLSGLPKGIYYVYLINQDASSAKKIIVE</sequence>
<keyword evidence="2 4" id="KW-0732">Signal</keyword>
<dbReference type="NCBIfam" id="TIGR04183">
    <property type="entry name" value="Por_Secre_tail"/>
    <property type="match status" value="1"/>
</dbReference>
<dbReference type="RefSeq" id="WP_132032494.1">
    <property type="nucleotide sequence ID" value="NZ_QWDN01000001.1"/>
</dbReference>
<evidence type="ECO:0000256" key="2">
    <source>
        <dbReference type="ARBA" id="ARBA00022729"/>
    </source>
</evidence>
<dbReference type="InterPro" id="IPR032675">
    <property type="entry name" value="LRR_dom_sf"/>
</dbReference>
<dbReference type="EMBL" id="QWDN01000001">
    <property type="protein sequence ID" value="TEB46125.1"/>
    <property type="molecule type" value="Genomic_DNA"/>
</dbReference>
<evidence type="ECO:0000256" key="3">
    <source>
        <dbReference type="ARBA" id="ARBA00022737"/>
    </source>
</evidence>
<dbReference type="Gene3D" id="3.80.10.10">
    <property type="entry name" value="Ribonuclease Inhibitor"/>
    <property type="match status" value="6"/>
</dbReference>
<dbReference type="Pfam" id="PF18962">
    <property type="entry name" value="Por_Secre_tail"/>
    <property type="match status" value="1"/>
</dbReference>
<accession>A0A4Y7UI42</accession>
<dbReference type="Proteomes" id="UP000295270">
    <property type="component" value="Unassembled WGS sequence"/>
</dbReference>
<keyword evidence="3" id="KW-0677">Repeat</keyword>
<dbReference type="GO" id="GO:0035591">
    <property type="term" value="F:signaling adaptor activity"/>
    <property type="evidence" value="ECO:0007669"/>
    <property type="project" value="TreeGrafter"/>
</dbReference>